<protein>
    <submittedName>
        <fullName evidence="1">Putative transcriptional regulator</fullName>
    </submittedName>
</protein>
<dbReference type="AlphaFoldDB" id="H7EMH4"/>
<keyword evidence="2" id="KW-1185">Reference proteome</keyword>
<dbReference type="Proteomes" id="UP000003571">
    <property type="component" value="Unassembled WGS sequence"/>
</dbReference>
<dbReference type="eggNOG" id="COG1396">
    <property type="taxonomic scope" value="Bacteria"/>
</dbReference>
<gene>
    <name evidence="1" type="ORF">TresaDRAFT_0396</name>
</gene>
<proteinExistence type="predicted"/>
<dbReference type="RefSeq" id="WP_002705513.1">
    <property type="nucleotide sequence ID" value="NZ_AGRW01000051.1"/>
</dbReference>
<dbReference type="OrthoDB" id="1664989at2"/>
<sequence length="147" mass="17140">MTCTYDEMYLSDVQKNLGFFFQLLLHNMGLSPMESQNVFLDSIIPAQIENANPDFLCGKSGYELAMLALPHKDLSKVIEEAIQEPFYPQAEYWTGFVLAFCQWKNNIPFDRILKRYSLEHILQNYPLLHEADVTKIEQIIMEKVNEN</sequence>
<evidence type="ECO:0000313" key="2">
    <source>
        <dbReference type="Proteomes" id="UP000003571"/>
    </source>
</evidence>
<dbReference type="EMBL" id="AGRW01000051">
    <property type="protein sequence ID" value="EIC01259.1"/>
    <property type="molecule type" value="Genomic_DNA"/>
</dbReference>
<name>H7EMH4_9SPIR</name>
<evidence type="ECO:0000313" key="1">
    <source>
        <dbReference type="EMBL" id="EIC01259.1"/>
    </source>
</evidence>
<reference evidence="1 2" key="1">
    <citation type="submission" date="2011-09" db="EMBL/GenBank/DDBJ databases">
        <title>The draft genome of Treponema saccharophilum DSM 2985.</title>
        <authorList>
            <consortium name="US DOE Joint Genome Institute (JGI-PGF)"/>
            <person name="Lucas S."/>
            <person name="Copeland A."/>
            <person name="Lapidus A."/>
            <person name="Glavina del Rio T."/>
            <person name="Dalin E."/>
            <person name="Tice H."/>
            <person name="Bruce D."/>
            <person name="Goodwin L."/>
            <person name="Pitluck S."/>
            <person name="Peters L."/>
            <person name="Kyrpides N."/>
            <person name="Mavromatis K."/>
            <person name="Ivanova N."/>
            <person name="Markowitz V."/>
            <person name="Cheng J.-F."/>
            <person name="Hugenholtz P."/>
            <person name="Woyke T."/>
            <person name="Wu D."/>
            <person name="Gronow S."/>
            <person name="Wellnitz S."/>
            <person name="Brambilla E."/>
            <person name="Klenk H.-P."/>
            <person name="Eisen J.A."/>
        </authorList>
    </citation>
    <scope>NUCLEOTIDE SEQUENCE [LARGE SCALE GENOMIC DNA]</scope>
    <source>
        <strain evidence="1 2">DSM 2985</strain>
    </source>
</reference>
<dbReference type="STRING" id="907348.TresaDRAFT_0396"/>
<comment type="caution">
    <text evidence="1">The sequence shown here is derived from an EMBL/GenBank/DDBJ whole genome shotgun (WGS) entry which is preliminary data.</text>
</comment>
<organism evidence="1 2">
    <name type="scientific">Treponema saccharophilum DSM 2985</name>
    <dbReference type="NCBI Taxonomy" id="907348"/>
    <lineage>
        <taxon>Bacteria</taxon>
        <taxon>Pseudomonadati</taxon>
        <taxon>Spirochaetota</taxon>
        <taxon>Spirochaetia</taxon>
        <taxon>Spirochaetales</taxon>
        <taxon>Treponemataceae</taxon>
        <taxon>Treponema</taxon>
    </lineage>
</organism>
<accession>H7EMH4</accession>